<name>A0A3Q4BWL9_MOLML</name>
<dbReference type="Gene3D" id="1.25.10.10">
    <property type="entry name" value="Leucine-rich Repeat Variant"/>
    <property type="match status" value="3"/>
</dbReference>
<dbReference type="GO" id="GO:0008104">
    <property type="term" value="P:intracellular protein localization"/>
    <property type="evidence" value="ECO:0007669"/>
    <property type="project" value="TreeGrafter"/>
</dbReference>
<evidence type="ECO:0000256" key="3">
    <source>
        <dbReference type="ARBA" id="ARBA00070811"/>
    </source>
</evidence>
<feature type="compositionally biased region" description="Low complexity" evidence="4">
    <location>
        <begin position="1929"/>
        <end position="1945"/>
    </location>
</feature>
<dbReference type="GO" id="GO:0005794">
    <property type="term" value="C:Golgi apparatus"/>
    <property type="evidence" value="ECO:0007669"/>
    <property type="project" value="TreeGrafter"/>
</dbReference>
<dbReference type="GO" id="GO:0016020">
    <property type="term" value="C:membrane"/>
    <property type="evidence" value="ECO:0007669"/>
    <property type="project" value="TreeGrafter"/>
</dbReference>
<comment type="similarity">
    <text evidence="1">Belongs to the HEATR5 family.</text>
</comment>
<protein>
    <recommendedName>
        <fullName evidence="3">HEAT repeat-containing protein 5A</fullName>
    </recommendedName>
</protein>
<feature type="region of interest" description="Disordered" evidence="4">
    <location>
        <begin position="1584"/>
        <end position="1607"/>
    </location>
</feature>
<dbReference type="GO" id="GO:0030139">
    <property type="term" value="C:endocytic vesicle"/>
    <property type="evidence" value="ECO:0007669"/>
    <property type="project" value="TreeGrafter"/>
</dbReference>
<feature type="region of interest" description="Disordered" evidence="4">
    <location>
        <begin position="1929"/>
        <end position="1953"/>
    </location>
</feature>
<accession>A0A3Q4BWL9</accession>
<evidence type="ECO:0000313" key="6">
    <source>
        <dbReference type="Proteomes" id="UP000261620"/>
    </source>
</evidence>
<dbReference type="Pfam" id="PF20210">
    <property type="entry name" value="Laa1_Sip1_HTR5"/>
    <property type="match status" value="1"/>
</dbReference>
<proteinExistence type="inferred from homology"/>
<evidence type="ECO:0000256" key="4">
    <source>
        <dbReference type="SAM" id="MobiDB-lite"/>
    </source>
</evidence>
<evidence type="ECO:0000256" key="1">
    <source>
        <dbReference type="ARBA" id="ARBA00008304"/>
    </source>
</evidence>
<dbReference type="Pfam" id="PF25468">
    <property type="entry name" value="HEAT_HEATR5A"/>
    <property type="match status" value="1"/>
</dbReference>
<dbReference type="Ensembl" id="ENSMMOT00000026977.1">
    <property type="protein sequence ID" value="ENSMMOP00000026522.1"/>
    <property type="gene ID" value="ENSMMOG00000013418.1"/>
</dbReference>
<dbReference type="GO" id="GO:0005829">
    <property type="term" value="C:cytosol"/>
    <property type="evidence" value="ECO:0007669"/>
    <property type="project" value="GOC"/>
</dbReference>
<evidence type="ECO:0000256" key="2">
    <source>
        <dbReference type="ARBA" id="ARBA00022737"/>
    </source>
</evidence>
<dbReference type="SUPFAM" id="SSF48371">
    <property type="entry name" value="ARM repeat"/>
    <property type="match status" value="2"/>
</dbReference>
<dbReference type="PANTHER" id="PTHR21663:SF1">
    <property type="entry name" value="HEAT REPEAT-CONTAINING PROTEIN 5A"/>
    <property type="match status" value="1"/>
</dbReference>
<reference evidence="5" key="1">
    <citation type="submission" date="2025-08" db="UniProtKB">
        <authorList>
            <consortium name="Ensembl"/>
        </authorList>
    </citation>
    <scope>IDENTIFICATION</scope>
</reference>
<sequence length="1953" mass="210539">MTLRAGYQVPPAVVAHLKEEEVHDGAKKEFIFEWLNHLKKLLPATDRVRANQRCLIDQLSAVLLDSPGPPTRWLLAHCLALIYRQGDPVTSSLLVERCNDIIRSKDDSPSSLPTRLAAVACLGSLFEQLGRILVGLFRDTLSNLLKAMKSAESQGRYEIMLSLEKILRGLGVSAVSCHRDVYKAARTCLTDRSLSVRCAATKCLLELQREAVFLWTSELENVATLCFRAFEGSNYTVRVAVATLLGTLLAAAAEPPQPAASTKQGGRVRGSLEEVMDLLSGGFLRGGAGFLRASGDMLKGTSSVGKDVRIGVTQACVVFVSTLGGPWLEANFPAFLSLLMELASNSRATQTPGDAAVTRRCVSFILRSTLGSLLGEKAQINAAKQLCFAVATQKRAVDSALTDGNVETRVSSADVSASQHVLVCCLLELGGLVLGLGSTAGPLLTDSSTALLDTVVTVLLHPATPASLAAAWCLRCIAVAMPCQGSLLLDRCAERLVALKSSPEAVLVMGVAEDLLRSASQNSRISLQRTRAGWLLVSSLVTLGPAVVEHHLSRLLLLWRCVFPASLREQEMELRRGDFFTWQVTLEGRAGALCAMKNLLLHCGELVSDDVTSRVLTPLACAVTLLTKSVPELQSVDRKLFCPSALPVESFGLVMNQLVTDLSGQNNLNQPCSELTLLPPLCHRDDLPLVGPALRDTDDKYIEEQLHGSSVGGASLDNDAFRLCETSDEAPAALPPAIALIDAAICLFGVLFPHIILAQRVKILEQFVETVNQLKGQRQQTVQMHVCAALCSLLKVLHLSHQCEVRSPLGPDEVRSPALSLLSGALESGIPLLRCLAAEGLAHLVQVVRDPSFTMSVSLLCFDRLKTARDAASRSGYALALGALQRYTGGISSPQHLSTCVGVLFTLSQDSTSPEVQSWSLHSLALVIDLSGSLYRSHAEPTFTLVLRLLLSVPPTHPEVHHSLGRCLHGLITCLGPDLQGERAAVSSLRSSCLVGCGVMQASPDCLVQARAISCLQQLHMFSPAHVNLASLVPALCANLCSSFLCLRRAVVPCLRQLVQREALEVSEHAVTLNRLSDVTIKEVGLEGALFALLDRESDPGLRRDIQETLVHMMVSRATSGKLGHWLKLCKDVLSATSGGFNCHTPVEAVQDDDEVDPTLRWATRRFAMECVCRIIAQCETADPAHFDIALAQERRLHESTDFLVLHLGDLVRMAFMAATDHSDQLRLAGLQTLLVIIRRFSGIPEPEFPGHVILEQYQANVGAALRPAFSADAPPDVTAKACQVCSAWIASGVVSDLRDLRRVHQLLASSLTKVQAGRDTAVQLYNEASATMETLAVLKAWAQVYIVAVERSRREETANPSSSESGAADLLKLVQSDLSTLSRLWLAVLQDYALLTLPQEYSSQLLNICPPVPPAGGSFYTAETLNQARAHYLASWAPILHATSLWLHSTGFVMSDDTPANLSRPATPTSMGHRGSVGGAKSPEDISADRLHLILGISVEFLCSPHSEDQMENITSCLRALQVLLDVSWPRAKIGTDQALSVELLSVLHRLMVTRESPCVQLAVLDLLRRIVTAAQEHVREKRHSAEVDDGAAEKETLPEFGEGRDTGGLIPGRSLVFGALELCLCVLVRKLPQLCPKLAGTSPTGTASVWTLTDSDCQLVSSALYVLSELLSVCSPEGSVSILPTVLYLLLGVIRELVHQADCTSCTSSDSLQALKSVVMCPMSRQEKSRGAWRLLLSSALNTLLGLWDSAQCVRTHLLTALTIFLRSAVPDVCTAEPLHALCLQRFAAAMDAKDPLVASRCFQLLTSVFQAPPSVAVPYIQALGPTLVRFLQNVIFMTSLPVWMTSGPQLVAILLPLLISFLLDENTLGSAPEASRSLHEAALKDLMRLGPQHSAVFRSLIASSPHLKSRLEAAIKGNQESLNAKASSANAAARSPAKSSPSITLKTNFL</sequence>
<dbReference type="Proteomes" id="UP000261620">
    <property type="component" value="Unplaced"/>
</dbReference>
<reference evidence="5" key="2">
    <citation type="submission" date="2025-09" db="UniProtKB">
        <authorList>
            <consortium name="Ensembl"/>
        </authorList>
    </citation>
    <scope>IDENTIFICATION</scope>
</reference>
<dbReference type="InterPro" id="IPR011989">
    <property type="entry name" value="ARM-like"/>
</dbReference>
<dbReference type="GO" id="GO:0042147">
    <property type="term" value="P:retrograde transport, endosome to Golgi"/>
    <property type="evidence" value="ECO:0007669"/>
    <property type="project" value="TreeGrafter"/>
</dbReference>
<dbReference type="InterPro" id="IPR016024">
    <property type="entry name" value="ARM-type_fold"/>
</dbReference>
<evidence type="ECO:0000313" key="5">
    <source>
        <dbReference type="Ensembl" id="ENSMMOP00000026522.1"/>
    </source>
</evidence>
<keyword evidence="2" id="KW-0677">Repeat</keyword>
<organism evidence="5 6">
    <name type="scientific">Mola mola</name>
    <name type="common">Ocean sunfish</name>
    <name type="synonym">Tetraodon mola</name>
    <dbReference type="NCBI Taxonomy" id="94237"/>
    <lineage>
        <taxon>Eukaryota</taxon>
        <taxon>Metazoa</taxon>
        <taxon>Chordata</taxon>
        <taxon>Craniata</taxon>
        <taxon>Vertebrata</taxon>
        <taxon>Euteleostomi</taxon>
        <taxon>Actinopterygii</taxon>
        <taxon>Neopterygii</taxon>
        <taxon>Teleostei</taxon>
        <taxon>Neoteleostei</taxon>
        <taxon>Acanthomorphata</taxon>
        <taxon>Eupercaria</taxon>
        <taxon>Tetraodontiformes</taxon>
        <taxon>Molidae</taxon>
        <taxon>Mola</taxon>
    </lineage>
</organism>
<dbReference type="FunFam" id="1.25.10.10:FF:000098">
    <property type="entry name" value="HEAT repeat-containing protein 5A isoform X2"/>
    <property type="match status" value="1"/>
</dbReference>
<dbReference type="PANTHER" id="PTHR21663">
    <property type="entry name" value="HYPOTHETICAL HEAT DOMAIN-CONTAINING"/>
    <property type="match status" value="1"/>
</dbReference>
<dbReference type="InterPro" id="IPR040108">
    <property type="entry name" value="Laa1/Sip1/HEATR5"/>
</dbReference>
<dbReference type="GO" id="GO:0006897">
    <property type="term" value="P:endocytosis"/>
    <property type="evidence" value="ECO:0007669"/>
    <property type="project" value="TreeGrafter"/>
</dbReference>
<dbReference type="InterPro" id="IPR046837">
    <property type="entry name" value="Laa1/Sip1/HEATR5-like_HEAT"/>
</dbReference>
<keyword evidence="6" id="KW-1185">Reference proteome</keyword>